<evidence type="ECO:0008006" key="3">
    <source>
        <dbReference type="Google" id="ProtNLM"/>
    </source>
</evidence>
<proteinExistence type="predicted"/>
<gene>
    <name evidence="1" type="ORF">F5X71_34665</name>
</gene>
<dbReference type="EMBL" id="CP046171">
    <property type="protein sequence ID" value="QIS06770.1"/>
    <property type="molecule type" value="Genomic_DNA"/>
</dbReference>
<dbReference type="Pfam" id="PF05119">
    <property type="entry name" value="Terminase_4"/>
    <property type="match status" value="1"/>
</dbReference>
<dbReference type="AlphaFoldDB" id="A0A6G9Y0X6"/>
<organism evidence="1 2">
    <name type="scientific">Nocardia brasiliensis</name>
    <dbReference type="NCBI Taxonomy" id="37326"/>
    <lineage>
        <taxon>Bacteria</taxon>
        <taxon>Bacillati</taxon>
        <taxon>Actinomycetota</taxon>
        <taxon>Actinomycetes</taxon>
        <taxon>Mycobacteriales</taxon>
        <taxon>Nocardiaceae</taxon>
        <taxon>Nocardia</taxon>
    </lineage>
</organism>
<dbReference type="Proteomes" id="UP000501705">
    <property type="component" value="Chromosome"/>
</dbReference>
<name>A0A6G9Y0X6_NOCBR</name>
<evidence type="ECO:0000313" key="2">
    <source>
        <dbReference type="Proteomes" id="UP000501705"/>
    </source>
</evidence>
<evidence type="ECO:0000313" key="1">
    <source>
        <dbReference type="EMBL" id="QIS06770.1"/>
    </source>
</evidence>
<protein>
    <recommendedName>
        <fullName evidence="3">Phage terminase, small subunit</fullName>
    </recommendedName>
</protein>
<accession>A0A6G9Y0X6</accession>
<dbReference type="RefSeq" id="WP_167465784.1">
    <property type="nucleotide sequence ID" value="NZ_CP046171.1"/>
</dbReference>
<reference evidence="1 2" key="1">
    <citation type="journal article" date="2019" name="ACS Chem. Biol.">
        <title>Identification and Mobilization of a Cryptic Antibiotic Biosynthesis Gene Locus from a Human-Pathogenic Nocardia Isolate.</title>
        <authorList>
            <person name="Herisse M."/>
            <person name="Ishida K."/>
            <person name="Porter J.L."/>
            <person name="Howden B."/>
            <person name="Hertweck C."/>
            <person name="Stinear T.P."/>
            <person name="Pidot S.J."/>
        </authorList>
    </citation>
    <scope>NUCLEOTIDE SEQUENCE [LARGE SCALE GENOMIC DNA]</scope>
    <source>
        <strain evidence="1 2">AUSMDU00024985</strain>
    </source>
</reference>
<sequence length="124" mass="13882">MKINPPFALTKHAKEHWHRHADRIYDEGRADVVNLDALAMYADCMALYQEAMARMRADGMIRPGERGGLSRHPGVMVLNSLRVDMMRLAKLVPLYDNKIDPTDGLDAFLKDAEGWANDSTASGL</sequence>
<dbReference type="InterPro" id="IPR006448">
    <property type="entry name" value="Phage_term_ssu_P27"/>
</dbReference>